<name>X1NKC0_9ZZZZ</name>
<proteinExistence type="predicted"/>
<organism evidence="2">
    <name type="scientific">marine sediment metagenome</name>
    <dbReference type="NCBI Taxonomy" id="412755"/>
    <lineage>
        <taxon>unclassified sequences</taxon>
        <taxon>metagenomes</taxon>
        <taxon>ecological metagenomes</taxon>
    </lineage>
</organism>
<sequence length="58" mass="6936">MTKYKKNNTYPYVSIVLPIRNEQHYIIRCLDSILDNDYPHDKYEILVVDGMSTDQSRK</sequence>
<dbReference type="EMBL" id="BARV01021754">
    <property type="protein sequence ID" value="GAI27260.1"/>
    <property type="molecule type" value="Genomic_DNA"/>
</dbReference>
<feature type="non-terminal residue" evidence="2">
    <location>
        <position position="58"/>
    </location>
</feature>
<dbReference type="InterPro" id="IPR001173">
    <property type="entry name" value="Glyco_trans_2-like"/>
</dbReference>
<comment type="caution">
    <text evidence="2">The sequence shown here is derived from an EMBL/GenBank/DDBJ whole genome shotgun (WGS) entry which is preliminary data.</text>
</comment>
<dbReference type="InterPro" id="IPR029044">
    <property type="entry name" value="Nucleotide-diphossugar_trans"/>
</dbReference>
<accession>X1NKC0</accession>
<reference evidence="2" key="1">
    <citation type="journal article" date="2014" name="Front. Microbiol.">
        <title>High frequency of phylogenetically diverse reductive dehalogenase-homologous genes in deep subseafloor sedimentary metagenomes.</title>
        <authorList>
            <person name="Kawai M."/>
            <person name="Futagami T."/>
            <person name="Toyoda A."/>
            <person name="Takaki Y."/>
            <person name="Nishi S."/>
            <person name="Hori S."/>
            <person name="Arai W."/>
            <person name="Tsubouchi T."/>
            <person name="Morono Y."/>
            <person name="Uchiyama I."/>
            <person name="Ito T."/>
            <person name="Fujiyama A."/>
            <person name="Inagaki F."/>
            <person name="Takami H."/>
        </authorList>
    </citation>
    <scope>NUCLEOTIDE SEQUENCE</scope>
    <source>
        <strain evidence="2">Expedition CK06-06</strain>
    </source>
</reference>
<dbReference type="Pfam" id="PF00535">
    <property type="entry name" value="Glycos_transf_2"/>
    <property type="match status" value="1"/>
</dbReference>
<dbReference type="SUPFAM" id="SSF53448">
    <property type="entry name" value="Nucleotide-diphospho-sugar transferases"/>
    <property type="match status" value="1"/>
</dbReference>
<gene>
    <name evidence="2" type="ORF">S06H3_35982</name>
</gene>
<dbReference type="AlphaFoldDB" id="X1NKC0"/>
<evidence type="ECO:0000259" key="1">
    <source>
        <dbReference type="Pfam" id="PF00535"/>
    </source>
</evidence>
<feature type="domain" description="Glycosyltransferase 2-like" evidence="1">
    <location>
        <begin position="14"/>
        <end position="57"/>
    </location>
</feature>
<dbReference type="Gene3D" id="3.90.550.10">
    <property type="entry name" value="Spore Coat Polysaccharide Biosynthesis Protein SpsA, Chain A"/>
    <property type="match status" value="1"/>
</dbReference>
<protein>
    <recommendedName>
        <fullName evidence="1">Glycosyltransferase 2-like domain-containing protein</fullName>
    </recommendedName>
</protein>
<evidence type="ECO:0000313" key="2">
    <source>
        <dbReference type="EMBL" id="GAI27260.1"/>
    </source>
</evidence>